<dbReference type="Proteomes" id="UP000281431">
    <property type="component" value="Unassembled WGS sequence"/>
</dbReference>
<dbReference type="OrthoDB" id="301771at2157"/>
<sequence length="297" mass="32656">MPRDRSTTLSDAVGRIEPGSTVAMGLALEHAIPFAVGHELIRRKRDELTLVGPISDVLFDQLVGADLVDRIRAAWIGNASAGSGYCFRRAVESGALDVEDHSNLSLAMALHAGSLGVSYLPTRSLLGSDLLSEESPFRETECPFTGEQQVLVPAIEPDWAVVHAQRADRYGDAHCWGSLGVTEQAVGAADRVLVTCEELVEPSAIKSDPDRVVVARDQVDAVVECPLGAHPSPLTGYYRRDHEAYFSYHDRTETPEGYSEWADEWVYGVDREEYVDRVDSELRDLEKTVAAEVRYGR</sequence>
<organism evidence="1 2">
    <name type="scientific">Natrarchaeobius chitinivorans</name>
    <dbReference type="NCBI Taxonomy" id="1679083"/>
    <lineage>
        <taxon>Archaea</taxon>
        <taxon>Methanobacteriati</taxon>
        <taxon>Methanobacteriota</taxon>
        <taxon>Stenosarchaea group</taxon>
        <taxon>Halobacteria</taxon>
        <taxon>Halobacteriales</taxon>
        <taxon>Natrialbaceae</taxon>
        <taxon>Natrarchaeobius</taxon>
    </lineage>
</organism>
<dbReference type="SMART" id="SM00882">
    <property type="entry name" value="CoA_trans"/>
    <property type="match status" value="1"/>
</dbReference>
<dbReference type="Gene3D" id="3.40.1080.10">
    <property type="entry name" value="Glutaconate Coenzyme A-transferase"/>
    <property type="match status" value="1"/>
</dbReference>
<protein>
    <submittedName>
        <fullName evidence="1">CoA transferase subunit A</fullName>
    </submittedName>
</protein>
<comment type="caution">
    <text evidence="1">The sequence shown here is derived from an EMBL/GenBank/DDBJ whole genome shotgun (WGS) entry which is preliminary data.</text>
</comment>
<accession>A0A3N6PLL6</accession>
<dbReference type="InterPro" id="IPR004165">
    <property type="entry name" value="CoA_trans_fam_I"/>
</dbReference>
<evidence type="ECO:0000313" key="2">
    <source>
        <dbReference type="Proteomes" id="UP000281431"/>
    </source>
</evidence>
<dbReference type="InterPro" id="IPR037171">
    <property type="entry name" value="NagB/RpiA_transferase-like"/>
</dbReference>
<dbReference type="Pfam" id="PF01144">
    <property type="entry name" value="CoA_trans"/>
    <property type="match status" value="1"/>
</dbReference>
<dbReference type="GO" id="GO:0008410">
    <property type="term" value="F:CoA-transferase activity"/>
    <property type="evidence" value="ECO:0007669"/>
    <property type="project" value="InterPro"/>
</dbReference>
<dbReference type="EMBL" id="REFZ01000002">
    <property type="protein sequence ID" value="RQH02350.1"/>
    <property type="molecule type" value="Genomic_DNA"/>
</dbReference>
<keyword evidence="2" id="KW-1185">Reference proteome</keyword>
<dbReference type="AlphaFoldDB" id="A0A3N6PLL6"/>
<dbReference type="SUPFAM" id="SSF100950">
    <property type="entry name" value="NagB/RpiA/CoA transferase-like"/>
    <property type="match status" value="1"/>
</dbReference>
<reference evidence="1 2" key="1">
    <citation type="submission" date="2018-10" db="EMBL/GenBank/DDBJ databases">
        <title>Natrarchaeobius chitinivorans gen. nov., sp. nov., and Natrarchaeobius haloalkaliphilus sp. nov., alkaliphilic, chitin-utilizing haloarchaea from hypersaline alkaline lakes.</title>
        <authorList>
            <person name="Sorokin D.Y."/>
            <person name="Elcheninov A.G."/>
            <person name="Kostrikina N.A."/>
            <person name="Bale N.J."/>
            <person name="Sinninghe Damste J.S."/>
            <person name="Khijniak T.V."/>
            <person name="Kublanov I.V."/>
            <person name="Toshchakov S.V."/>
        </authorList>
    </citation>
    <scope>NUCLEOTIDE SEQUENCE [LARGE SCALE GENOMIC DNA]</scope>
    <source>
        <strain evidence="1 2">AArcht7</strain>
    </source>
</reference>
<name>A0A3N6PLL6_NATCH</name>
<keyword evidence="1" id="KW-0808">Transferase</keyword>
<proteinExistence type="predicted"/>
<evidence type="ECO:0000313" key="1">
    <source>
        <dbReference type="EMBL" id="RQH02350.1"/>
    </source>
</evidence>
<dbReference type="Gene3D" id="3.30.30.40">
    <property type="match status" value="1"/>
</dbReference>
<gene>
    <name evidence="1" type="ORF">EA472_03345</name>
</gene>